<dbReference type="AlphaFoldDB" id="A0A7Z2ZUP5"/>
<evidence type="ECO:0000313" key="2">
    <source>
        <dbReference type="Proteomes" id="UP000502415"/>
    </source>
</evidence>
<dbReference type="EMBL" id="CP051685">
    <property type="protein sequence ID" value="QJE02515.1"/>
    <property type="molecule type" value="Genomic_DNA"/>
</dbReference>
<dbReference type="Proteomes" id="UP000502415">
    <property type="component" value="Chromosome"/>
</dbReference>
<sequence length="187" mass="21015">MIDYATTQEIFDAFAQLADQEKCALYAAAHKQLEGTRFSAPMDLVHEALFLAAEGRRNWPRGLNFAIFMAMTIRSVAYADRTRLANKLAHRSPVEDLLEWSESGALVAHASAEECVERSQTCALMWKKVYSTRARLEHKDPLARSVLDCMLQEEPITSLRDDSGIGSAELEAARKRMLRALKNTGRL</sequence>
<evidence type="ECO:0000313" key="1">
    <source>
        <dbReference type="EMBL" id="QJE02515.1"/>
    </source>
</evidence>
<accession>A0A7Z2ZUP5</accession>
<dbReference type="RefSeq" id="WP_170204599.1">
    <property type="nucleotide sequence ID" value="NZ_CP051685.1"/>
</dbReference>
<name>A0A7Z2ZUP5_9BURK</name>
<keyword evidence="2" id="KW-1185">Reference proteome</keyword>
<organism evidence="1 2">
    <name type="scientific">Massilia forsythiae</name>
    <dbReference type="NCBI Taxonomy" id="2728020"/>
    <lineage>
        <taxon>Bacteria</taxon>
        <taxon>Pseudomonadati</taxon>
        <taxon>Pseudomonadota</taxon>
        <taxon>Betaproteobacteria</taxon>
        <taxon>Burkholderiales</taxon>
        <taxon>Oxalobacteraceae</taxon>
        <taxon>Telluria group</taxon>
        <taxon>Massilia</taxon>
    </lineage>
</organism>
<dbReference type="KEGG" id="mfy:HH212_22900"/>
<reference evidence="1 2" key="1">
    <citation type="submission" date="2020-04" db="EMBL/GenBank/DDBJ databases">
        <title>Genome sequencing of novel species.</title>
        <authorList>
            <person name="Heo J."/>
            <person name="Kim S.-J."/>
            <person name="Kim J.-S."/>
            <person name="Hong S.-B."/>
            <person name="Kwon S.-W."/>
        </authorList>
    </citation>
    <scope>NUCLEOTIDE SEQUENCE [LARGE SCALE GENOMIC DNA]</scope>
    <source>
        <strain evidence="1 2">GN2-R2</strain>
    </source>
</reference>
<gene>
    <name evidence="1" type="ORF">HH212_22900</name>
</gene>
<protein>
    <submittedName>
        <fullName evidence="1">Uncharacterized protein</fullName>
    </submittedName>
</protein>
<proteinExistence type="predicted"/>